<dbReference type="Proteomes" id="UP000092188">
    <property type="component" value="Unassembled WGS sequence"/>
</dbReference>
<accession>A0AB36DRW6</accession>
<organism evidence="1 2">
    <name type="scientific">Mycoplasmoides gallisepticum</name>
    <name type="common">Mycoplasma gallisepticum</name>
    <dbReference type="NCBI Taxonomy" id="2096"/>
    <lineage>
        <taxon>Bacteria</taxon>
        <taxon>Bacillati</taxon>
        <taxon>Mycoplasmatota</taxon>
        <taxon>Mycoplasmoidales</taxon>
        <taxon>Mycoplasmoidaceae</taxon>
        <taxon>Mycoplasmoides</taxon>
    </lineage>
</organism>
<reference evidence="1 2" key="1">
    <citation type="submission" date="2016-06" db="EMBL/GenBank/DDBJ databases">
        <authorList>
            <person name="Ricketts C."/>
            <person name="Pickler L."/>
            <person name="Maurer J."/>
            <person name="Ayyampalayam S."/>
            <person name="Garcia M."/>
            <person name="Ferguson-Noel N.M."/>
        </authorList>
    </citation>
    <scope>NUCLEOTIDE SEQUENCE [LARGE SCALE GENOMIC DNA]</scope>
    <source>
        <strain evidence="1 2">K6356</strain>
    </source>
</reference>
<dbReference type="GO" id="GO:0008233">
    <property type="term" value="F:peptidase activity"/>
    <property type="evidence" value="ECO:0007669"/>
    <property type="project" value="UniProtKB-KW"/>
</dbReference>
<proteinExistence type="predicted"/>
<dbReference type="AlphaFoldDB" id="A0AB36DRW6"/>
<evidence type="ECO:0000313" key="2">
    <source>
        <dbReference type="Proteomes" id="UP000092188"/>
    </source>
</evidence>
<dbReference type="RefSeq" id="WP_014885835.1">
    <property type="nucleotide sequence ID" value="NZ_CP044225.1"/>
</dbReference>
<keyword evidence="1" id="KW-0645">Protease</keyword>
<comment type="caution">
    <text evidence="1">The sequence shown here is derived from an EMBL/GenBank/DDBJ whole genome shotgun (WGS) entry which is preliminary data.</text>
</comment>
<keyword evidence="1" id="KW-0378">Hydrolase</keyword>
<name>A0AB36DRW6_MYCGL</name>
<dbReference type="GO" id="GO:0006508">
    <property type="term" value="P:proteolysis"/>
    <property type="evidence" value="ECO:0007669"/>
    <property type="project" value="UniProtKB-KW"/>
</dbReference>
<dbReference type="EMBL" id="MAGQ01000010">
    <property type="protein sequence ID" value="OBU78366.1"/>
    <property type="molecule type" value="Genomic_DNA"/>
</dbReference>
<gene>
    <name evidence="1" type="ORF">BAY36_02765</name>
</gene>
<evidence type="ECO:0000313" key="1">
    <source>
        <dbReference type="EMBL" id="OBU78366.1"/>
    </source>
</evidence>
<sequence>MNGNDIASSRTLNNFEFIRYQIKNSGYYQIIISKGSKTSKSVNNDLAVSWTIDNK</sequence>
<protein>
    <submittedName>
        <fullName evidence="1">Serine protease</fullName>
    </submittedName>
</protein>